<evidence type="ECO:0000313" key="4">
    <source>
        <dbReference type="Proteomes" id="UP000290189"/>
    </source>
</evidence>
<dbReference type="Proteomes" id="UP000039324">
    <property type="component" value="Unassembled WGS sequence"/>
</dbReference>
<name>A0A0G4IUR6_PLABS</name>
<keyword evidence="3" id="KW-1185">Reference proteome</keyword>
<dbReference type="EMBL" id="CDSF01000089">
    <property type="protein sequence ID" value="CEO98982.1"/>
    <property type="molecule type" value="Genomic_DNA"/>
</dbReference>
<protein>
    <submittedName>
        <fullName evidence="1">Uncharacterized protein</fullName>
    </submittedName>
</protein>
<dbReference type="Proteomes" id="UP000290189">
    <property type="component" value="Unassembled WGS sequence"/>
</dbReference>
<proteinExistence type="predicted"/>
<organism evidence="1 3">
    <name type="scientific">Plasmodiophora brassicae</name>
    <name type="common">Clubroot disease agent</name>
    <dbReference type="NCBI Taxonomy" id="37360"/>
    <lineage>
        <taxon>Eukaryota</taxon>
        <taxon>Sar</taxon>
        <taxon>Rhizaria</taxon>
        <taxon>Endomyxa</taxon>
        <taxon>Phytomyxea</taxon>
        <taxon>Plasmodiophorida</taxon>
        <taxon>Plasmodiophoridae</taxon>
        <taxon>Plasmodiophora</taxon>
    </lineage>
</organism>
<sequence length="550" mass="59830">MGKKANGGGRCRGRKVNGSTGLCLLRGFTYASLRRMKAVDDAIHQDIAAFVHAFDGNDETSSLRITRSSGLGKLALVLRILTNQGNATVDVGKTIEICLQAIDVCCVSPSNLIDRSAIELLANKYIGLLLRLLHARITPWRLFCRIAETASALVDRVCLHYGNDSQLETLLAPAIDEKKAYALGELVGCCGNGLIQGNIVEMASIAIRGLNGIGKRDAALRFSRSFCRGLISKPEVVAPHADMLVSLSLGNDVESSVDSCSSSVVFRIRQWMNTVNGDRVNQGHEGVVSFRAKKVLIGNDDKDCPSWVDFNRTCIVINGSDTLCIAIEYNDIVQAQGKGSASTVCLNVRSATDLLEESCFHGPQDVRLEFQRSDFKAVGSALRRANVHCIAVSDSEHTARSTGKCGVHPLGSRKASIAFSNDVLEYFLNSDPLRMAKSQQDARGLQENGGLPLDSAASWCTAGTPEMLDNKAYSPKRCKGDVAAAIGECQERLKRICTEQCNALDREGAVSRKRVETLWQSLLKKHQDDMLDFIDEAIRQLEDKLLATPL</sequence>
<dbReference type="AlphaFoldDB" id="A0A0G4IUR6"/>
<evidence type="ECO:0000313" key="1">
    <source>
        <dbReference type="EMBL" id="CEO98982.1"/>
    </source>
</evidence>
<keyword evidence="2" id="KW-0496">Mitochondrion</keyword>
<evidence type="ECO:0000313" key="2">
    <source>
        <dbReference type="EMBL" id="SPQ98538.1"/>
    </source>
</evidence>
<accession>A0A0G4IUR6</accession>
<dbReference type="EMBL" id="OVEO01000010">
    <property type="protein sequence ID" value="SPQ98538.1"/>
    <property type="molecule type" value="Genomic_DNA"/>
</dbReference>
<gene>
    <name evidence="1" type="ORF">PBRA_007096</name>
    <name evidence="2" type="ORF">PLBR_LOCUS5753</name>
</gene>
<reference evidence="1 3" key="1">
    <citation type="submission" date="2015-02" db="EMBL/GenBank/DDBJ databases">
        <authorList>
            <person name="Chooi Y.-H."/>
        </authorList>
    </citation>
    <scope>NUCLEOTIDE SEQUENCE [LARGE SCALE GENOMIC DNA]</scope>
    <source>
        <strain evidence="1">E3</strain>
    </source>
</reference>
<evidence type="ECO:0000313" key="3">
    <source>
        <dbReference type="Proteomes" id="UP000039324"/>
    </source>
</evidence>
<reference evidence="2 4" key="2">
    <citation type="submission" date="2018-03" db="EMBL/GenBank/DDBJ databases">
        <authorList>
            <person name="Fogelqvist J."/>
        </authorList>
    </citation>
    <scope>NUCLEOTIDE SEQUENCE [LARGE SCALE GENOMIC DNA]</scope>
</reference>
<geneLocation type="mitochondrion" evidence="2"/>